<evidence type="ECO:0000256" key="1">
    <source>
        <dbReference type="SAM" id="MobiDB-lite"/>
    </source>
</evidence>
<name>A8PHH6_BRUMA</name>
<gene>
    <name evidence="2" type="ORF">Bm1_25635</name>
</gene>
<proteinExistence type="predicted"/>
<feature type="non-terminal residue" evidence="2">
    <location>
        <position position="1"/>
    </location>
</feature>
<accession>A8PHH6</accession>
<evidence type="ECO:0000313" key="2">
    <source>
        <dbReference type="EMBL" id="EDP34568.1"/>
    </source>
</evidence>
<dbReference type="EMBL" id="DS239211">
    <property type="protein sequence ID" value="EDP34568.1"/>
    <property type="molecule type" value="Genomic_DNA"/>
</dbReference>
<sequence>HIYHTSRESIHSHHYLSPPSSSSSSLLSLSAPLSLLLTSLSQLPKLYFDL</sequence>
<dbReference type="AlphaFoldDB" id="A8PHH6"/>
<feature type="region of interest" description="Disordered" evidence="1">
    <location>
        <begin position="1"/>
        <end position="24"/>
    </location>
</feature>
<reference evidence="2" key="1">
    <citation type="journal article" date="2007" name="Science">
        <title>Draft genome of the filarial nematode parasite Brugia malayi.</title>
        <authorList>
            <person name="Ghedin E."/>
            <person name="Wang S."/>
            <person name="Spiro D."/>
            <person name="Caler E."/>
            <person name="Zhao Q."/>
            <person name="Crabtree J."/>
            <person name="Allen J.E."/>
            <person name="Delcher A.L."/>
            <person name="Guiliano D.B."/>
            <person name="Miranda-Saavedra D."/>
            <person name="Angiuoli S.V."/>
            <person name="Creasy T."/>
            <person name="Amedeo P."/>
            <person name="Haas B."/>
            <person name="El-Sayed N.M."/>
            <person name="Wortman J.R."/>
            <person name="Feldblyum T."/>
            <person name="Tallon L."/>
            <person name="Schatz M."/>
            <person name="Shumway M."/>
            <person name="Koo H."/>
            <person name="Salzberg S.L."/>
            <person name="Schobel S."/>
            <person name="Pertea M."/>
            <person name="Pop M."/>
            <person name="White O."/>
            <person name="Barton G.J."/>
            <person name="Carlow C.K."/>
            <person name="Crawford M.J."/>
            <person name="Daub J."/>
            <person name="Dimmic M.W."/>
            <person name="Estes C.F."/>
            <person name="Foster J.M."/>
            <person name="Ganatra M."/>
            <person name="Gregory W.F."/>
            <person name="Johnson N.M."/>
            <person name="Jin J."/>
            <person name="Komuniecki R."/>
            <person name="Korf I."/>
            <person name="Kumar S."/>
            <person name="Laney S."/>
            <person name="Li B.W."/>
            <person name="Li W."/>
            <person name="Lindblom T.H."/>
            <person name="Lustigman S."/>
            <person name="Ma D."/>
            <person name="Maina C.V."/>
            <person name="Martin D.M."/>
            <person name="McCarter J.P."/>
            <person name="McReynolds L."/>
            <person name="Mitreva M."/>
            <person name="Nutman T.B."/>
            <person name="Parkinson J."/>
            <person name="Peregrin-Alvarez J.M."/>
            <person name="Poole C."/>
            <person name="Ren Q."/>
            <person name="Saunders L."/>
            <person name="Sluder A.E."/>
            <person name="Smith K."/>
            <person name="Stanke M."/>
            <person name="Unnasch T.R."/>
            <person name="Ware J."/>
            <person name="Wei A.D."/>
            <person name="Weil G."/>
            <person name="Williams D.J."/>
            <person name="Zhang Y."/>
            <person name="Williams S.A."/>
            <person name="Fraser-Liggett C."/>
            <person name="Slatko B."/>
            <person name="Blaxter M.L."/>
            <person name="Scott A.L."/>
        </authorList>
    </citation>
    <scope>NUCLEOTIDE SEQUENCE [LARGE SCALE GENOMIC DNA]</scope>
</reference>
<protein>
    <submittedName>
        <fullName evidence="2">Histidine-rich, metal binding polypeptide, putative</fullName>
    </submittedName>
</protein>
<organism evidence="2">
    <name type="scientific">Brugia malayi</name>
    <name type="common">Filarial nematode worm</name>
    <dbReference type="NCBI Taxonomy" id="6279"/>
    <lineage>
        <taxon>Eukaryota</taxon>
        <taxon>Metazoa</taxon>
        <taxon>Ecdysozoa</taxon>
        <taxon>Nematoda</taxon>
        <taxon>Chromadorea</taxon>
        <taxon>Rhabditida</taxon>
        <taxon>Spirurina</taxon>
        <taxon>Spiruromorpha</taxon>
        <taxon>Filarioidea</taxon>
        <taxon>Onchocercidae</taxon>
        <taxon>Brugia</taxon>
    </lineage>
</organism>
<feature type="compositionally biased region" description="Basic and acidic residues" evidence="1">
    <location>
        <begin position="1"/>
        <end position="11"/>
    </location>
</feature>